<dbReference type="Proteomes" id="UP000823388">
    <property type="component" value="Chromosome 9N"/>
</dbReference>
<sequence length="176" mass="18303">MRAGSLAAGARRSRPPAAPAEQRRAAAAHSAGRRPPPPSVHRPPPHAPAGCLHLRPPVEAGCRRPGARPAGGAAAEGRGGLWVRCARGRREVLPPRAARGGLQRCTRRPDGRDDRMGRRPTGGRAAGAKARGRGDELRQAQAGGGRGCGRVARLAWAAGQAATKPHANPRLCWAEA</sequence>
<gene>
    <name evidence="2" type="ORF">PVAP13_9NG172473</name>
</gene>
<accession>A0A8T0MJG0</accession>
<dbReference type="AlphaFoldDB" id="A0A8T0MJG0"/>
<proteinExistence type="predicted"/>
<comment type="caution">
    <text evidence="2">The sequence shown here is derived from an EMBL/GenBank/DDBJ whole genome shotgun (WGS) entry which is preliminary data.</text>
</comment>
<keyword evidence="3" id="KW-1185">Reference proteome</keyword>
<evidence type="ECO:0000313" key="3">
    <source>
        <dbReference type="Proteomes" id="UP000823388"/>
    </source>
</evidence>
<dbReference type="EMBL" id="CM029054">
    <property type="protein sequence ID" value="KAG2536212.1"/>
    <property type="molecule type" value="Genomic_DNA"/>
</dbReference>
<feature type="compositionally biased region" description="Low complexity" evidence="1">
    <location>
        <begin position="1"/>
        <end position="10"/>
    </location>
</feature>
<organism evidence="2 3">
    <name type="scientific">Panicum virgatum</name>
    <name type="common">Blackwell switchgrass</name>
    <dbReference type="NCBI Taxonomy" id="38727"/>
    <lineage>
        <taxon>Eukaryota</taxon>
        <taxon>Viridiplantae</taxon>
        <taxon>Streptophyta</taxon>
        <taxon>Embryophyta</taxon>
        <taxon>Tracheophyta</taxon>
        <taxon>Spermatophyta</taxon>
        <taxon>Magnoliopsida</taxon>
        <taxon>Liliopsida</taxon>
        <taxon>Poales</taxon>
        <taxon>Poaceae</taxon>
        <taxon>PACMAD clade</taxon>
        <taxon>Panicoideae</taxon>
        <taxon>Panicodae</taxon>
        <taxon>Paniceae</taxon>
        <taxon>Panicinae</taxon>
        <taxon>Panicum</taxon>
        <taxon>Panicum sect. Hiantes</taxon>
    </lineage>
</organism>
<feature type="compositionally biased region" description="Low complexity" evidence="1">
    <location>
        <begin position="59"/>
        <end position="76"/>
    </location>
</feature>
<feature type="region of interest" description="Disordered" evidence="1">
    <location>
        <begin position="94"/>
        <end position="148"/>
    </location>
</feature>
<feature type="compositionally biased region" description="Basic and acidic residues" evidence="1">
    <location>
        <begin position="107"/>
        <end position="117"/>
    </location>
</feature>
<feature type="compositionally biased region" description="Pro residues" evidence="1">
    <location>
        <begin position="34"/>
        <end position="47"/>
    </location>
</feature>
<name>A0A8T0MJG0_PANVG</name>
<reference evidence="2 3" key="1">
    <citation type="submission" date="2020-05" db="EMBL/GenBank/DDBJ databases">
        <title>WGS assembly of Panicum virgatum.</title>
        <authorList>
            <person name="Lovell J.T."/>
            <person name="Jenkins J."/>
            <person name="Shu S."/>
            <person name="Juenger T.E."/>
            <person name="Schmutz J."/>
        </authorList>
    </citation>
    <scope>NUCLEOTIDE SEQUENCE [LARGE SCALE GENOMIC DNA]</scope>
    <source>
        <strain evidence="3">cv. AP13</strain>
    </source>
</reference>
<evidence type="ECO:0000313" key="2">
    <source>
        <dbReference type="EMBL" id="KAG2536212.1"/>
    </source>
</evidence>
<feature type="region of interest" description="Disordered" evidence="1">
    <location>
        <begin position="1"/>
        <end position="80"/>
    </location>
</feature>
<evidence type="ECO:0000256" key="1">
    <source>
        <dbReference type="SAM" id="MobiDB-lite"/>
    </source>
</evidence>
<protein>
    <submittedName>
        <fullName evidence="2">Uncharacterized protein</fullName>
    </submittedName>
</protein>